<feature type="domain" description="DUF1588" evidence="4">
    <location>
        <begin position="640"/>
        <end position="735"/>
    </location>
</feature>
<feature type="domain" description="DUF1587" evidence="3">
    <location>
        <begin position="126"/>
        <end position="190"/>
    </location>
</feature>
<dbReference type="InterPro" id="IPR013043">
    <property type="entry name" value="DUF1595"/>
</dbReference>
<dbReference type="InterPro" id="IPR013036">
    <property type="entry name" value="DUF1587"/>
</dbReference>
<evidence type="ECO:0000259" key="4">
    <source>
        <dbReference type="Pfam" id="PF07627"/>
    </source>
</evidence>
<feature type="domain" description="DUF1595" evidence="7">
    <location>
        <begin position="426"/>
        <end position="486"/>
    </location>
</feature>
<dbReference type="Pfam" id="PF07637">
    <property type="entry name" value="PSD5"/>
    <property type="match status" value="1"/>
</dbReference>
<evidence type="ECO:0000259" key="7">
    <source>
        <dbReference type="Pfam" id="PF07637"/>
    </source>
</evidence>
<dbReference type="Pfam" id="PF07627">
    <property type="entry name" value="PSCyt3"/>
    <property type="match status" value="1"/>
</dbReference>
<feature type="chain" id="PRO_5017067696" evidence="1">
    <location>
        <begin position="33"/>
        <end position="848"/>
    </location>
</feature>
<evidence type="ECO:0000313" key="8">
    <source>
        <dbReference type="EMBL" id="RBP35328.1"/>
    </source>
</evidence>
<dbReference type="InterPro" id="IPR011429">
    <property type="entry name" value="Cyt_c_Planctomycete-type"/>
</dbReference>
<protein>
    <submittedName>
        <fullName evidence="8">Cytochrome c</fullName>
    </submittedName>
</protein>
<keyword evidence="9" id="KW-1185">Reference proteome</keyword>
<dbReference type="Pfam" id="PF07631">
    <property type="entry name" value="PSD4"/>
    <property type="match status" value="1"/>
</dbReference>
<evidence type="ECO:0000259" key="6">
    <source>
        <dbReference type="Pfam" id="PF07635"/>
    </source>
</evidence>
<proteinExistence type="predicted"/>
<dbReference type="Pfam" id="PF07635">
    <property type="entry name" value="PSCyt1"/>
    <property type="match status" value="1"/>
</dbReference>
<feature type="domain" description="Cytochrome C Planctomycete-type" evidence="6">
    <location>
        <begin position="43"/>
        <end position="89"/>
    </location>
</feature>
<comment type="caution">
    <text evidence="8">The sequence shown here is derived from an EMBL/GenBank/DDBJ whole genome shotgun (WGS) entry which is preliminary data.</text>
</comment>
<keyword evidence="1" id="KW-0732">Signal</keyword>
<evidence type="ECO:0000259" key="5">
    <source>
        <dbReference type="Pfam" id="PF07631"/>
    </source>
</evidence>
<name>A0A366H2Q3_9BACT</name>
<reference evidence="8 9" key="1">
    <citation type="submission" date="2018-06" db="EMBL/GenBank/DDBJ databases">
        <title>Genomic Encyclopedia of Type Strains, Phase IV (KMG-IV): sequencing the most valuable type-strain genomes for metagenomic binning, comparative biology and taxonomic classification.</title>
        <authorList>
            <person name="Goeker M."/>
        </authorList>
    </citation>
    <scope>NUCLEOTIDE SEQUENCE [LARGE SCALE GENOMIC DNA]</scope>
    <source>
        <strain evidence="8 9">DSM 25532</strain>
    </source>
</reference>
<accession>A0A366H2Q3</accession>
<dbReference type="Pfam" id="PF07626">
    <property type="entry name" value="PSD3"/>
    <property type="match status" value="1"/>
</dbReference>
<dbReference type="Pfam" id="PF07624">
    <property type="entry name" value="PSD2"/>
    <property type="match status" value="1"/>
</dbReference>
<dbReference type="EMBL" id="QNRR01000023">
    <property type="protein sequence ID" value="RBP35328.1"/>
    <property type="molecule type" value="Genomic_DNA"/>
</dbReference>
<dbReference type="InterPro" id="IPR013042">
    <property type="entry name" value="DUF1592"/>
</dbReference>
<sequence length="848" mass="94123">MPFCQSKRVHSHPLLLLSLSGLVVLPLTPAAAADVPAMISQSCVECHDKEVQKGGLDLTALSFDLKDAATRQRWVRVYDRVQACEMPPKAEDLPATDRAALVTSLDAALYQADLADVQAHGRGPARRLNRDEYEQNLRDVLQLPDLDIRDILPEDREGHHFNKTTAMLDMSRVQLAAYLDAAEVALRAAMVTESAPPPVMKWRNVGTDLFPGTGTFGNREAMFFARDNKAMDWDRKKENEEIKKAAKDEGIEMALFRSASWPYIGNPKHIVAKHPGRYKVRFSARAVLQQKGFTLLPAKEPVPMTFRSRKPAGADIINEVRDEGGIIDIQPEQQVYETTVRLREGESFEYSLLGQPMPLAMNPNGSAPTYRYPPFPEGGQPGIAVQWLEVEGPLPPPDWPPASHRVLFDAYGIDVKPAAAEVEAEAKRLLRRFVNLAAREPVSEKELQMFDALIRQRMEKGASFKDAMLAGYKAFLASGDFIYLREPASKTDDFAIASRLSHFLANTRPDARLLELAEKGKLHDAAILREETLRLLEGAGFGRFVKSFTDYWLSLRHIRRDDPDIRLFPEYRFDEYLVESMGRETRTFFTAMIHENLPASSLVKTDFVFANDRLAKHYGLPAISGSAVRKVTLPAGSPFGGLLTQAAVLKVSSNGTSTSPVVRGAWVTERLIGRTIPPPPTSVPAVEPDIRGAKTIRDLLALHTKSQSCATCHAKFDPVGVALENFDILGGWRARYRGLEEGERVTGIDRAGHDFSYTLTSPVDASAKLANGPSFKDVNDLKGILAADSRQLARNVLQQLTIYATGTPVRYSDRQEIETLLDGCEADGYRVRDLLLALVQSRIFLGNN</sequence>
<dbReference type="InterPro" id="IPR013039">
    <property type="entry name" value="DUF1588"/>
</dbReference>
<feature type="domain" description="DUF1592" evidence="5">
    <location>
        <begin position="492"/>
        <end position="620"/>
    </location>
</feature>
<evidence type="ECO:0000259" key="2">
    <source>
        <dbReference type="Pfam" id="PF07624"/>
    </source>
</evidence>
<gene>
    <name evidence="8" type="ORF">DES53_12324</name>
</gene>
<feature type="domain" description="DUF1585" evidence="2">
    <location>
        <begin position="771"/>
        <end position="844"/>
    </location>
</feature>
<dbReference type="AlphaFoldDB" id="A0A366H2Q3"/>
<evidence type="ECO:0000313" key="9">
    <source>
        <dbReference type="Proteomes" id="UP000253426"/>
    </source>
</evidence>
<organism evidence="8 9">
    <name type="scientific">Roseimicrobium gellanilyticum</name>
    <dbReference type="NCBI Taxonomy" id="748857"/>
    <lineage>
        <taxon>Bacteria</taxon>
        <taxon>Pseudomonadati</taxon>
        <taxon>Verrucomicrobiota</taxon>
        <taxon>Verrucomicrobiia</taxon>
        <taxon>Verrucomicrobiales</taxon>
        <taxon>Verrucomicrobiaceae</taxon>
        <taxon>Roseimicrobium</taxon>
    </lineage>
</organism>
<evidence type="ECO:0000259" key="3">
    <source>
        <dbReference type="Pfam" id="PF07626"/>
    </source>
</evidence>
<evidence type="ECO:0000256" key="1">
    <source>
        <dbReference type="SAM" id="SignalP"/>
    </source>
</evidence>
<feature type="signal peptide" evidence="1">
    <location>
        <begin position="1"/>
        <end position="32"/>
    </location>
</feature>
<dbReference type="OrthoDB" id="174557at2"/>
<dbReference type="Proteomes" id="UP000253426">
    <property type="component" value="Unassembled WGS sequence"/>
</dbReference>
<dbReference type="InterPro" id="IPR011478">
    <property type="entry name" value="DUF1585"/>
</dbReference>